<organism evidence="1 2">
    <name type="scientific">Persea americana</name>
    <name type="common">Avocado</name>
    <dbReference type="NCBI Taxonomy" id="3435"/>
    <lineage>
        <taxon>Eukaryota</taxon>
        <taxon>Viridiplantae</taxon>
        <taxon>Streptophyta</taxon>
        <taxon>Embryophyta</taxon>
        <taxon>Tracheophyta</taxon>
        <taxon>Spermatophyta</taxon>
        <taxon>Magnoliopsida</taxon>
        <taxon>Magnoliidae</taxon>
        <taxon>Laurales</taxon>
        <taxon>Lauraceae</taxon>
        <taxon>Persea</taxon>
    </lineage>
</organism>
<reference evidence="1 2" key="1">
    <citation type="journal article" date="2022" name="Hortic Res">
        <title>A haplotype resolved chromosomal level avocado genome allows analysis of novel avocado genes.</title>
        <authorList>
            <person name="Nath O."/>
            <person name="Fletcher S.J."/>
            <person name="Hayward A."/>
            <person name="Shaw L.M."/>
            <person name="Masouleh A.K."/>
            <person name="Furtado A."/>
            <person name="Henry R.J."/>
            <person name="Mitter N."/>
        </authorList>
    </citation>
    <scope>NUCLEOTIDE SEQUENCE [LARGE SCALE GENOMIC DNA]</scope>
    <source>
        <strain evidence="2">cv. Hass</strain>
    </source>
</reference>
<evidence type="ECO:0000313" key="1">
    <source>
        <dbReference type="EMBL" id="KAJ8622693.1"/>
    </source>
</evidence>
<sequence length="264" mass="29151">MSIHQAPCLQFVAIDGTVPHGKSWFRVPGQTTCCLFAKIIILVHRLRPILSRIISTSQGAFVQGRRDLDQIVVAQEVIHGMSRLKGSRAMVAVKLDVQKAYETISWPFLEACLIKLGFHSTFVIIADQLATCGAPVSEEDLILHTLSGLPFVYRPFQTSISTRSRYDSVSLEELHTLLVCEELSLVDDVTAESSTAFAASKSSFPQGRSTTTPNQYQRRSTGTTSRSSRTSSHRQNPSIDNQGQRQQPHGTSPASSRPRPQCQI</sequence>
<evidence type="ECO:0000313" key="2">
    <source>
        <dbReference type="Proteomes" id="UP001234297"/>
    </source>
</evidence>
<proteinExistence type="predicted"/>
<accession>A0ACC2KP11</accession>
<name>A0ACC2KP11_PERAE</name>
<dbReference type="EMBL" id="CM056818">
    <property type="protein sequence ID" value="KAJ8622693.1"/>
    <property type="molecule type" value="Genomic_DNA"/>
</dbReference>
<protein>
    <submittedName>
        <fullName evidence="1">Uncharacterized protein</fullName>
    </submittedName>
</protein>
<keyword evidence="2" id="KW-1185">Reference proteome</keyword>
<comment type="caution">
    <text evidence="1">The sequence shown here is derived from an EMBL/GenBank/DDBJ whole genome shotgun (WGS) entry which is preliminary data.</text>
</comment>
<gene>
    <name evidence="1" type="ORF">MRB53_031222</name>
</gene>
<dbReference type="Proteomes" id="UP001234297">
    <property type="component" value="Chromosome 10"/>
</dbReference>